<keyword evidence="2" id="KW-1185">Reference proteome</keyword>
<reference evidence="1 2" key="1">
    <citation type="journal article" date="2022" name="IScience">
        <title>An ultrasensitive nanofiber-based assay for enzymatic hydrolysis and deep-sea microbial degradation of cellulose.</title>
        <authorList>
            <person name="Tsudome M."/>
            <person name="Tachioka M."/>
            <person name="Miyazaki M."/>
            <person name="Uchimura K."/>
            <person name="Tsuda M."/>
            <person name="Takaki Y."/>
            <person name="Deguchi S."/>
        </authorList>
    </citation>
    <scope>NUCLEOTIDE SEQUENCE [LARGE SCALE GENOMIC DNA]</scope>
    <source>
        <strain evidence="1 2">GE09</strain>
    </source>
</reference>
<sequence length="308" mass="35740">MASARTFFEDGYIRLTQRSALNDPFEAIYCIDSLNDLVKYFDDQTVFDIDHKEVSFHQYIENNINKVGVICLSESKDNLLMWAHYAREHKGVVAGINNFGASNIFQKLFMPSSLTSSSLIDYTPFDGDAKPIMYRKGLRYRNDRFDFDYSNICVEGGARILSEIFLQKSEEWIYEKEHRITLRLEQADKVIICNLHDMQNVKIKNDIVSAGWTKFNEHNNCYEINLMEIDDESFRYVVSSSLAELSGNNNNIYLMKLDSSAISHCLFGLNCDVNIDDLKVGYARSTGYLEFWRAIKNDSYYCLEFEQI</sequence>
<dbReference type="EMBL" id="AP023086">
    <property type="protein sequence ID" value="BCD99394.1"/>
    <property type="molecule type" value="Genomic_DNA"/>
</dbReference>
<dbReference type="Proteomes" id="UP001320119">
    <property type="component" value="Chromosome"/>
</dbReference>
<accession>A0AAN2BLS8</accession>
<protein>
    <recommendedName>
        <fullName evidence="3">DUF2971 domain-containing protein</fullName>
    </recommendedName>
</protein>
<name>A0AAN2BLS8_9GAMM</name>
<dbReference type="KEGG" id="marq:MARGE09_P3596"/>
<evidence type="ECO:0000313" key="2">
    <source>
        <dbReference type="Proteomes" id="UP001320119"/>
    </source>
</evidence>
<gene>
    <name evidence="1" type="ORF">MARGE09_P3596</name>
</gene>
<organism evidence="1 2">
    <name type="scientific">Marinagarivorans cellulosilyticus</name>
    <dbReference type="NCBI Taxonomy" id="2721545"/>
    <lineage>
        <taxon>Bacteria</taxon>
        <taxon>Pseudomonadati</taxon>
        <taxon>Pseudomonadota</taxon>
        <taxon>Gammaproteobacteria</taxon>
        <taxon>Cellvibrionales</taxon>
        <taxon>Cellvibrionaceae</taxon>
        <taxon>Marinagarivorans</taxon>
    </lineage>
</organism>
<evidence type="ECO:0000313" key="1">
    <source>
        <dbReference type="EMBL" id="BCD99394.1"/>
    </source>
</evidence>
<evidence type="ECO:0008006" key="3">
    <source>
        <dbReference type="Google" id="ProtNLM"/>
    </source>
</evidence>
<dbReference type="AlphaFoldDB" id="A0AAN2BLS8"/>
<dbReference type="InterPro" id="IPR021352">
    <property type="entry name" value="DUF2971"/>
</dbReference>
<proteinExistence type="predicted"/>
<dbReference type="Pfam" id="PF11185">
    <property type="entry name" value="DUF2971"/>
    <property type="match status" value="1"/>
</dbReference>